<sequence length="284" mass="31943">MYSKKKQFDRRYLFILAVVIVALVLVVLSVALKNDRNLNFFERIAKDTGMIVLKVAYSPFNFIKDQINEMREKDNLYEKYEELKEKEEQMDSLQAENENLQNEINKLQESLDLNSILSDKVLLNATVVNRNVGYWYDEVTIDKGSNDGIEKNMAVITSKGLIGSISKVSSNSSTIKLLSNENMSNKISVKIRVSDDQYVFGLISGYSSKNNTYTVEGISENVDIAKGADVVTTGMGDMFPSGIQVGKVTKVTTDNFDLSKVVEVEASVDFDDIDYVTVLKRESE</sequence>
<accession>A0A9D1CYI5</accession>
<comment type="caution">
    <text evidence="9">The sequence shown here is derived from an EMBL/GenBank/DDBJ whole genome shotgun (WGS) entry which is preliminary data.</text>
</comment>
<evidence type="ECO:0000256" key="7">
    <source>
        <dbReference type="SAM" id="Phobius"/>
    </source>
</evidence>
<evidence type="ECO:0000256" key="4">
    <source>
        <dbReference type="ARBA" id="ARBA00032089"/>
    </source>
</evidence>
<evidence type="ECO:0000256" key="5">
    <source>
        <dbReference type="PIRNR" id="PIRNR038471"/>
    </source>
</evidence>
<evidence type="ECO:0000313" key="10">
    <source>
        <dbReference type="Proteomes" id="UP000886786"/>
    </source>
</evidence>
<reference evidence="9" key="2">
    <citation type="journal article" date="2021" name="PeerJ">
        <title>Extensive microbial diversity within the chicken gut microbiome revealed by metagenomics and culture.</title>
        <authorList>
            <person name="Gilroy R."/>
            <person name="Ravi A."/>
            <person name="Getino M."/>
            <person name="Pursley I."/>
            <person name="Horton D.L."/>
            <person name="Alikhan N.F."/>
            <person name="Baker D."/>
            <person name="Gharbi K."/>
            <person name="Hall N."/>
            <person name="Watson M."/>
            <person name="Adriaenssens E.M."/>
            <person name="Foster-Nyarko E."/>
            <person name="Jarju S."/>
            <person name="Secka A."/>
            <person name="Antonio M."/>
            <person name="Oren A."/>
            <person name="Chaudhuri R.R."/>
            <person name="La Ragione R."/>
            <person name="Hildebrand F."/>
            <person name="Pallen M.J."/>
        </authorList>
    </citation>
    <scope>NUCLEOTIDE SEQUENCE</scope>
    <source>
        <strain evidence="9">CHK147-3167</strain>
    </source>
</reference>
<proteinExistence type="inferred from homology"/>
<dbReference type="Pfam" id="PF04085">
    <property type="entry name" value="MreC"/>
    <property type="match status" value="1"/>
</dbReference>
<feature type="domain" description="Rod shape-determining protein MreC beta-barrel core" evidence="8">
    <location>
        <begin position="127"/>
        <end position="280"/>
    </location>
</feature>
<name>A0A9D1CYI5_9FIRM</name>
<feature type="coiled-coil region" evidence="6">
    <location>
        <begin position="63"/>
        <end position="117"/>
    </location>
</feature>
<keyword evidence="6" id="KW-0175">Coiled coil</keyword>
<evidence type="ECO:0000313" key="9">
    <source>
        <dbReference type="EMBL" id="HIQ90195.1"/>
    </source>
</evidence>
<feature type="transmembrane region" description="Helical" evidence="7">
    <location>
        <begin position="12"/>
        <end position="32"/>
    </location>
</feature>
<dbReference type="Proteomes" id="UP000886786">
    <property type="component" value="Unassembled WGS sequence"/>
</dbReference>
<dbReference type="EMBL" id="DVFV01000024">
    <property type="protein sequence ID" value="HIQ90195.1"/>
    <property type="molecule type" value="Genomic_DNA"/>
</dbReference>
<dbReference type="InterPro" id="IPR042177">
    <property type="entry name" value="Cell/Rod_1"/>
</dbReference>
<evidence type="ECO:0000256" key="3">
    <source>
        <dbReference type="ARBA" id="ARBA00022960"/>
    </source>
</evidence>
<dbReference type="NCBIfam" id="TIGR00219">
    <property type="entry name" value="mreC"/>
    <property type="match status" value="1"/>
</dbReference>
<organism evidence="9 10">
    <name type="scientific">Candidatus Coprosoma intestinipullorum</name>
    <dbReference type="NCBI Taxonomy" id="2840752"/>
    <lineage>
        <taxon>Bacteria</taxon>
        <taxon>Bacillati</taxon>
        <taxon>Bacillota</taxon>
        <taxon>Bacillota incertae sedis</taxon>
        <taxon>Candidatus Coprosoma</taxon>
    </lineage>
</organism>
<evidence type="ECO:0000256" key="2">
    <source>
        <dbReference type="ARBA" id="ARBA00013855"/>
    </source>
</evidence>
<keyword evidence="3 5" id="KW-0133">Cell shape</keyword>
<evidence type="ECO:0000259" key="8">
    <source>
        <dbReference type="Pfam" id="PF04085"/>
    </source>
</evidence>
<gene>
    <name evidence="9" type="primary">mreC</name>
    <name evidence="9" type="ORF">IAB27_01010</name>
</gene>
<protein>
    <recommendedName>
        <fullName evidence="2 5">Cell shape-determining protein MreC</fullName>
    </recommendedName>
    <alternativeName>
        <fullName evidence="4 5">Cell shape protein MreC</fullName>
    </alternativeName>
</protein>
<comment type="function">
    <text evidence="5">Involved in formation and maintenance of cell shape.</text>
</comment>
<dbReference type="Gene3D" id="2.40.10.340">
    <property type="entry name" value="Rod shape-determining protein MreC, domain 1"/>
    <property type="match status" value="1"/>
</dbReference>
<dbReference type="GO" id="GO:0008360">
    <property type="term" value="P:regulation of cell shape"/>
    <property type="evidence" value="ECO:0007669"/>
    <property type="project" value="UniProtKB-KW"/>
</dbReference>
<keyword evidence="7" id="KW-1133">Transmembrane helix</keyword>
<dbReference type="PANTHER" id="PTHR34138:SF1">
    <property type="entry name" value="CELL SHAPE-DETERMINING PROTEIN MREC"/>
    <property type="match status" value="1"/>
</dbReference>
<dbReference type="GO" id="GO:0005886">
    <property type="term" value="C:plasma membrane"/>
    <property type="evidence" value="ECO:0007669"/>
    <property type="project" value="TreeGrafter"/>
</dbReference>
<dbReference type="PIRSF" id="PIRSF038471">
    <property type="entry name" value="MreC"/>
    <property type="match status" value="1"/>
</dbReference>
<keyword evidence="7" id="KW-0812">Transmembrane</keyword>
<evidence type="ECO:0000256" key="1">
    <source>
        <dbReference type="ARBA" id="ARBA00009369"/>
    </source>
</evidence>
<dbReference type="PANTHER" id="PTHR34138">
    <property type="entry name" value="CELL SHAPE-DETERMINING PROTEIN MREC"/>
    <property type="match status" value="1"/>
</dbReference>
<evidence type="ECO:0000256" key="6">
    <source>
        <dbReference type="SAM" id="Coils"/>
    </source>
</evidence>
<dbReference type="Gene3D" id="2.40.10.350">
    <property type="entry name" value="Rod shape-determining protein MreC, domain 2"/>
    <property type="match status" value="1"/>
</dbReference>
<dbReference type="InterPro" id="IPR055342">
    <property type="entry name" value="MreC_beta-barrel_core"/>
</dbReference>
<dbReference type="InterPro" id="IPR007221">
    <property type="entry name" value="MreC"/>
</dbReference>
<comment type="similarity">
    <text evidence="1 5">Belongs to the MreC family.</text>
</comment>
<reference evidence="9" key="1">
    <citation type="submission" date="2020-10" db="EMBL/GenBank/DDBJ databases">
        <authorList>
            <person name="Gilroy R."/>
        </authorList>
    </citation>
    <scope>NUCLEOTIDE SEQUENCE</scope>
    <source>
        <strain evidence="9">CHK147-3167</strain>
    </source>
</reference>
<dbReference type="InterPro" id="IPR042175">
    <property type="entry name" value="Cell/Rod_MreC_2"/>
</dbReference>
<keyword evidence="7" id="KW-0472">Membrane</keyword>
<dbReference type="AlphaFoldDB" id="A0A9D1CYI5"/>